<evidence type="ECO:0000313" key="5">
    <source>
        <dbReference type="EMBL" id="MBB4012628.1"/>
    </source>
</evidence>
<accession>A0A840BM42</accession>
<dbReference type="Gene3D" id="3.40.50.150">
    <property type="entry name" value="Vaccinia Virus protein VP39"/>
    <property type="match status" value="1"/>
</dbReference>
<dbReference type="GO" id="GO:0008757">
    <property type="term" value="F:S-adenosylmethionine-dependent methyltransferase activity"/>
    <property type="evidence" value="ECO:0007669"/>
    <property type="project" value="InterPro"/>
</dbReference>
<gene>
    <name evidence="5" type="ORF">GGR36_001936</name>
</gene>
<dbReference type="EMBL" id="JACIET010000001">
    <property type="protein sequence ID" value="MBB4012628.1"/>
    <property type="molecule type" value="Genomic_DNA"/>
</dbReference>
<dbReference type="Pfam" id="PF08241">
    <property type="entry name" value="Methyltransf_11"/>
    <property type="match status" value="1"/>
</dbReference>
<sequence>MTNYLLADSPTDHFSPLAQGYVLFRPRYPRSLYDYLLAWVPHHELAWDAGCGSGQATLDLAERFDHVVGTDISEAQIAAAPAHPKIEWRVAPAEASGLADESVDLVTCAQSLHWFPLEAFYAEANRVLVPGGVIAAWTYGTVEVDHEAINTLVQAFRTETLGALWNPERAHVDTRYAQLAFPFEEVQTPPYTLSVEWTLAQLLGYLRSWSACGRYVAMYGNDPTEALAQKLLAAWGHPQETISISWPLTLRIGRKA</sequence>
<evidence type="ECO:0000256" key="3">
    <source>
        <dbReference type="ARBA" id="ARBA00022679"/>
    </source>
</evidence>
<dbReference type="InterPro" id="IPR029063">
    <property type="entry name" value="SAM-dependent_MTases_sf"/>
</dbReference>
<feature type="domain" description="Methyltransferase type 11" evidence="4">
    <location>
        <begin position="48"/>
        <end position="135"/>
    </location>
</feature>
<evidence type="ECO:0000313" key="6">
    <source>
        <dbReference type="Proteomes" id="UP000561045"/>
    </source>
</evidence>
<keyword evidence="2 5" id="KW-0489">Methyltransferase</keyword>
<protein>
    <submittedName>
        <fullName evidence="5">SAM-dependent methyltransferase</fullName>
    </submittedName>
</protein>
<reference evidence="5 6" key="1">
    <citation type="submission" date="2020-08" db="EMBL/GenBank/DDBJ databases">
        <title>Genomic Encyclopedia of Type Strains, Phase IV (KMG-IV): sequencing the most valuable type-strain genomes for metagenomic binning, comparative biology and taxonomic classification.</title>
        <authorList>
            <person name="Goeker M."/>
        </authorList>
    </citation>
    <scope>NUCLEOTIDE SEQUENCE [LARGE SCALE GENOMIC DNA]</scope>
    <source>
        <strain evidence="5 6">DSM 106739</strain>
    </source>
</reference>
<name>A0A840BM42_9RHOO</name>
<dbReference type="SUPFAM" id="SSF53335">
    <property type="entry name" value="S-adenosyl-L-methionine-dependent methyltransferases"/>
    <property type="match status" value="1"/>
</dbReference>
<keyword evidence="3 5" id="KW-0808">Transferase</keyword>
<dbReference type="InterPro" id="IPR013216">
    <property type="entry name" value="Methyltransf_11"/>
</dbReference>
<dbReference type="PANTHER" id="PTHR44942">
    <property type="entry name" value="METHYLTRANSF_11 DOMAIN-CONTAINING PROTEIN"/>
    <property type="match status" value="1"/>
</dbReference>
<dbReference type="Proteomes" id="UP000561045">
    <property type="component" value="Unassembled WGS sequence"/>
</dbReference>
<dbReference type="InterPro" id="IPR051052">
    <property type="entry name" value="Diverse_substrate_MTase"/>
</dbReference>
<keyword evidence="6" id="KW-1185">Reference proteome</keyword>
<dbReference type="RefSeq" id="WP_207064254.1">
    <property type="nucleotide sequence ID" value="NZ_BAABLE010000011.1"/>
</dbReference>
<dbReference type="GO" id="GO:0032259">
    <property type="term" value="P:methylation"/>
    <property type="evidence" value="ECO:0007669"/>
    <property type="project" value="UniProtKB-KW"/>
</dbReference>
<dbReference type="AlphaFoldDB" id="A0A840BM42"/>
<comment type="caution">
    <text evidence="5">The sequence shown here is derived from an EMBL/GenBank/DDBJ whole genome shotgun (WGS) entry which is preliminary data.</text>
</comment>
<proteinExistence type="inferred from homology"/>
<organism evidence="5 6">
    <name type="scientific">Niveibacterium umoris</name>
    <dbReference type="NCBI Taxonomy" id="1193620"/>
    <lineage>
        <taxon>Bacteria</taxon>
        <taxon>Pseudomonadati</taxon>
        <taxon>Pseudomonadota</taxon>
        <taxon>Betaproteobacteria</taxon>
        <taxon>Rhodocyclales</taxon>
        <taxon>Rhodocyclaceae</taxon>
        <taxon>Niveibacterium</taxon>
    </lineage>
</organism>
<dbReference type="CDD" id="cd02440">
    <property type="entry name" value="AdoMet_MTases"/>
    <property type="match status" value="1"/>
</dbReference>
<evidence type="ECO:0000259" key="4">
    <source>
        <dbReference type="Pfam" id="PF08241"/>
    </source>
</evidence>
<comment type="similarity">
    <text evidence="1">Belongs to the methyltransferase superfamily.</text>
</comment>
<evidence type="ECO:0000256" key="1">
    <source>
        <dbReference type="ARBA" id="ARBA00008361"/>
    </source>
</evidence>
<dbReference type="PANTHER" id="PTHR44942:SF4">
    <property type="entry name" value="METHYLTRANSFERASE TYPE 11 DOMAIN-CONTAINING PROTEIN"/>
    <property type="match status" value="1"/>
</dbReference>
<evidence type="ECO:0000256" key="2">
    <source>
        <dbReference type="ARBA" id="ARBA00022603"/>
    </source>
</evidence>